<proteinExistence type="evidence at transcript level"/>
<protein>
    <submittedName>
        <fullName evidence="1">Uncharacterized protein</fullName>
    </submittedName>
</protein>
<accession>A9P8F1</accession>
<dbReference type="EMBL" id="EF144412">
    <property type="protein sequence ID" value="ABK92654.1"/>
    <property type="molecule type" value="mRNA"/>
</dbReference>
<dbReference type="AlphaFoldDB" id="A9P8F1"/>
<name>A9P8F1_POPTR</name>
<reference evidence="1" key="1">
    <citation type="journal article" date="2008" name="BMC Genomics">
        <title>Analysis of 4,664 high-quality sequence-finished poplar full-length cDNA clones and their utility for the discovery of genes responding to insect feeding.</title>
        <authorList>
            <person name="Ralph S.G."/>
            <person name="Chun H.J."/>
            <person name="Cooper D."/>
            <person name="Kirkpatrick R."/>
            <person name="Kolosova N."/>
            <person name="Gunter L."/>
            <person name="Tuskan G.A."/>
            <person name="Douglas C.J."/>
            <person name="Holt R.A."/>
            <person name="Jones S.J."/>
            <person name="Marra M.A."/>
            <person name="Bohlmann J."/>
        </authorList>
    </citation>
    <scope>NUCLEOTIDE SEQUENCE</scope>
    <source>
        <tissue evidence="1">Outer xylem</tissue>
    </source>
</reference>
<sequence length="39" mass="4450">MCMLSIFLASDVPSLHYCPNQPRFVWFSCNQQGFALANL</sequence>
<evidence type="ECO:0000313" key="1">
    <source>
        <dbReference type="EMBL" id="ABK92654.1"/>
    </source>
</evidence>
<organism evidence="1">
    <name type="scientific">Populus trichocarpa</name>
    <name type="common">Western balsam poplar</name>
    <name type="synonym">Populus balsamifera subsp. trichocarpa</name>
    <dbReference type="NCBI Taxonomy" id="3694"/>
    <lineage>
        <taxon>Eukaryota</taxon>
        <taxon>Viridiplantae</taxon>
        <taxon>Streptophyta</taxon>
        <taxon>Embryophyta</taxon>
        <taxon>Tracheophyta</taxon>
        <taxon>Spermatophyta</taxon>
        <taxon>Magnoliopsida</taxon>
        <taxon>eudicotyledons</taxon>
        <taxon>Gunneridae</taxon>
        <taxon>Pentapetalae</taxon>
        <taxon>rosids</taxon>
        <taxon>fabids</taxon>
        <taxon>Malpighiales</taxon>
        <taxon>Salicaceae</taxon>
        <taxon>Saliceae</taxon>
        <taxon>Populus</taxon>
    </lineage>
</organism>